<evidence type="ECO:0000256" key="8">
    <source>
        <dbReference type="ARBA" id="ARBA00022989"/>
    </source>
</evidence>
<feature type="transmembrane region" description="Helical" evidence="11">
    <location>
        <begin position="257"/>
        <end position="278"/>
    </location>
</feature>
<dbReference type="AlphaFoldDB" id="A0AAN5CE13"/>
<dbReference type="EMBL" id="BTRK01000003">
    <property type="protein sequence ID" value="GMR41975.1"/>
    <property type="molecule type" value="Genomic_DNA"/>
</dbReference>
<dbReference type="GO" id="GO:0005765">
    <property type="term" value="C:lysosomal membrane"/>
    <property type="evidence" value="ECO:0007669"/>
    <property type="project" value="UniProtKB-SubCell"/>
</dbReference>
<evidence type="ECO:0000256" key="10">
    <source>
        <dbReference type="ARBA" id="ARBA00023228"/>
    </source>
</evidence>
<dbReference type="InterPro" id="IPR019178">
    <property type="entry name" value="PtdIns-P2-Ptase"/>
</dbReference>
<keyword evidence="6 11" id="KW-0967">Endosome</keyword>
<organism evidence="13 14">
    <name type="scientific">Pristionchus mayeri</name>
    <dbReference type="NCBI Taxonomy" id="1317129"/>
    <lineage>
        <taxon>Eukaryota</taxon>
        <taxon>Metazoa</taxon>
        <taxon>Ecdysozoa</taxon>
        <taxon>Nematoda</taxon>
        <taxon>Chromadorea</taxon>
        <taxon>Rhabditida</taxon>
        <taxon>Rhabditina</taxon>
        <taxon>Diplogasteromorpha</taxon>
        <taxon>Diplogasteroidea</taxon>
        <taxon>Neodiplogasteridae</taxon>
        <taxon>Pristionchus</taxon>
    </lineage>
</organism>
<evidence type="ECO:0000313" key="13">
    <source>
        <dbReference type="EMBL" id="GMR41975.1"/>
    </source>
</evidence>
<dbReference type="GO" id="GO:0031902">
    <property type="term" value="C:late endosome membrane"/>
    <property type="evidence" value="ECO:0007669"/>
    <property type="project" value="UniProtKB-SubCell"/>
</dbReference>
<sequence>MLTPNSYRDEPFSFTTRGGSIQGTRRPRGYHSLRGINEEAMADHSEENVPLLSANASAVVDHPNEDDLDENGEQYEEEEEESSHRSISGEGDQLGTTVNCRVCDAVIQLEGRSMQHVVKCGACQEATPIRPAPPGKKYVRCPCNCLLICKASSTRIACPRQNCRRVITLGQQQSSPGTAMQAPTGTCRVACAYCEDIFMFNTLSNTLAVCPHCRKRSAVGASYRRSRIIYFSLGAILSMIFALVFTGFAFFTSVGTLTTALFVVLLIACYSSTVVCSFKALKFYSARISTIVAPV</sequence>
<keyword evidence="9 11" id="KW-0472">Membrane</keyword>
<name>A0AAN5CE13_9BILA</name>
<dbReference type="EC" id="3.1.3.78" evidence="4 11"/>
<feature type="region of interest" description="Disordered" evidence="12">
    <location>
        <begin position="1"/>
        <end position="29"/>
    </location>
</feature>
<evidence type="ECO:0000256" key="12">
    <source>
        <dbReference type="SAM" id="MobiDB-lite"/>
    </source>
</evidence>
<keyword evidence="14" id="KW-1185">Reference proteome</keyword>
<evidence type="ECO:0000256" key="2">
    <source>
        <dbReference type="ARBA" id="ARBA00004107"/>
    </source>
</evidence>
<dbReference type="PANTHER" id="PTHR21014">
    <property type="entry name" value="PHOSPHATIDYLINOSITOL-4,5-BISPHOSPHATE 4-PHOSPHATASE"/>
    <property type="match status" value="1"/>
</dbReference>
<evidence type="ECO:0000256" key="1">
    <source>
        <dbReference type="ARBA" id="ARBA00001261"/>
    </source>
</evidence>
<keyword evidence="7 11" id="KW-0378">Hydrolase</keyword>
<dbReference type="GO" id="GO:0034597">
    <property type="term" value="F:phosphatidylinositol-4,5-bisphosphate 4-phosphatase activity"/>
    <property type="evidence" value="ECO:0007669"/>
    <property type="project" value="UniProtKB-EC"/>
</dbReference>
<evidence type="ECO:0000256" key="4">
    <source>
        <dbReference type="ARBA" id="ARBA00012936"/>
    </source>
</evidence>
<feature type="transmembrane region" description="Helical" evidence="11">
    <location>
        <begin position="228"/>
        <end position="251"/>
    </location>
</feature>
<evidence type="ECO:0000256" key="7">
    <source>
        <dbReference type="ARBA" id="ARBA00022801"/>
    </source>
</evidence>
<gene>
    <name evidence="13" type="ORF">PMAYCL1PPCAC_12170</name>
</gene>
<evidence type="ECO:0000256" key="5">
    <source>
        <dbReference type="ARBA" id="ARBA00022692"/>
    </source>
</evidence>
<evidence type="ECO:0000256" key="9">
    <source>
        <dbReference type="ARBA" id="ARBA00023136"/>
    </source>
</evidence>
<keyword evidence="10 11" id="KW-0458">Lysosome</keyword>
<feature type="compositionally biased region" description="Polar residues" evidence="12">
    <location>
        <begin position="13"/>
        <end position="23"/>
    </location>
</feature>
<dbReference type="Proteomes" id="UP001328107">
    <property type="component" value="Unassembled WGS sequence"/>
</dbReference>
<evidence type="ECO:0000256" key="11">
    <source>
        <dbReference type="RuleBase" id="RU365008"/>
    </source>
</evidence>
<evidence type="ECO:0000313" key="14">
    <source>
        <dbReference type="Proteomes" id="UP001328107"/>
    </source>
</evidence>
<comment type="caution">
    <text evidence="13">The sequence shown here is derived from an EMBL/GenBank/DDBJ whole genome shotgun (WGS) entry which is preliminary data.</text>
</comment>
<dbReference type="GO" id="GO:0046856">
    <property type="term" value="P:phosphatidylinositol dephosphorylation"/>
    <property type="evidence" value="ECO:0007669"/>
    <property type="project" value="InterPro"/>
</dbReference>
<feature type="region of interest" description="Disordered" evidence="12">
    <location>
        <begin position="58"/>
        <end position="91"/>
    </location>
</feature>
<comment type="function">
    <text evidence="11">Catalyzes the hydrolysis of phosphatidylinositol-4,5-bisphosphate (PtdIns-4,5-P2) to phosphatidylinositol-4-phosphate (PtdIns-4-P).</text>
</comment>
<accession>A0AAN5CE13</accession>
<dbReference type="Pfam" id="PF09788">
    <property type="entry name" value="Tmemb_55A"/>
    <property type="match status" value="1"/>
</dbReference>
<dbReference type="GO" id="GO:0030670">
    <property type="term" value="C:phagocytic vesicle membrane"/>
    <property type="evidence" value="ECO:0007669"/>
    <property type="project" value="TreeGrafter"/>
</dbReference>
<keyword evidence="5 11" id="KW-0812">Transmembrane</keyword>
<comment type="catalytic activity">
    <reaction evidence="1 11">
        <text>a 1,2-diacyl-sn-glycero-3-phospho-(1D-myo-inositol-4,5-bisphosphate) + H2O = a 1,2-diacyl-sn-glycero-3-phospho-(1D-myo-inositol-5-phosphate) + phosphate</text>
        <dbReference type="Rhea" id="RHEA:25674"/>
        <dbReference type="ChEBI" id="CHEBI:15377"/>
        <dbReference type="ChEBI" id="CHEBI:43474"/>
        <dbReference type="ChEBI" id="CHEBI:57795"/>
        <dbReference type="ChEBI" id="CHEBI:58456"/>
        <dbReference type="EC" id="3.1.3.78"/>
    </reaction>
</comment>
<keyword evidence="8 11" id="KW-1133">Transmembrane helix</keyword>
<evidence type="ECO:0000256" key="3">
    <source>
        <dbReference type="ARBA" id="ARBA00004155"/>
    </source>
</evidence>
<dbReference type="PANTHER" id="PTHR21014:SF6">
    <property type="entry name" value="PHOSPHATIDYLINOSITOL-4,5-BISPHOSPHATE 4-PHOSPHATASE"/>
    <property type="match status" value="1"/>
</dbReference>
<dbReference type="GO" id="GO:0005886">
    <property type="term" value="C:plasma membrane"/>
    <property type="evidence" value="ECO:0007669"/>
    <property type="project" value="TreeGrafter"/>
</dbReference>
<proteinExistence type="predicted"/>
<feature type="compositionally biased region" description="Acidic residues" evidence="12">
    <location>
        <begin position="64"/>
        <end position="81"/>
    </location>
</feature>
<reference evidence="14" key="1">
    <citation type="submission" date="2022-10" db="EMBL/GenBank/DDBJ databases">
        <title>Genome assembly of Pristionchus species.</title>
        <authorList>
            <person name="Yoshida K."/>
            <person name="Sommer R.J."/>
        </authorList>
    </citation>
    <scope>NUCLEOTIDE SEQUENCE [LARGE SCALE GENOMIC DNA]</scope>
    <source>
        <strain evidence="14">RS5460</strain>
    </source>
</reference>
<evidence type="ECO:0000256" key="6">
    <source>
        <dbReference type="ARBA" id="ARBA00022753"/>
    </source>
</evidence>
<comment type="subcellular location">
    <subcellularLocation>
        <location evidence="2 11">Late endosome membrane</location>
        <topology evidence="2 11">Multi-pass membrane protein</topology>
    </subcellularLocation>
    <subcellularLocation>
        <location evidence="3 11">Lysosome membrane</location>
        <topology evidence="3 11">Multi-pass membrane protein</topology>
    </subcellularLocation>
</comment>
<protein>
    <recommendedName>
        <fullName evidence="4 11">Phosphatidylinositol-4,5-bisphosphate 4-phosphatase</fullName>
        <ecNumber evidence="4 11">3.1.3.78</ecNumber>
    </recommendedName>
</protein>